<dbReference type="InterPro" id="IPR003960">
    <property type="entry name" value="ATPase_AAA_CS"/>
</dbReference>
<reference evidence="4" key="1">
    <citation type="submission" date="2022-12" db="EMBL/GenBank/DDBJ databases">
        <title>Genomic Characterization of Candidatus Phytoplasma sacchari in China.</title>
        <authorList>
            <person name="Zhang R.-Y."/>
        </authorList>
    </citation>
    <scope>NUCLEOTIDE SEQUENCE [LARGE SCALE GENOMIC DNA]</scope>
    <source>
        <strain evidence="4">SCWL1</strain>
    </source>
</reference>
<dbReference type="PROSITE" id="PS00674">
    <property type="entry name" value="AAA"/>
    <property type="match status" value="1"/>
</dbReference>
<dbReference type="PANTHER" id="PTHR23076">
    <property type="entry name" value="METALLOPROTEASE M41 FTSH"/>
    <property type="match status" value="1"/>
</dbReference>
<organism evidence="4 5">
    <name type="scientific">Candidatus Phytoplasma sacchari</name>
    <dbReference type="NCBI Taxonomy" id="2609813"/>
    <lineage>
        <taxon>Bacteria</taxon>
        <taxon>Bacillati</taxon>
        <taxon>Mycoplasmatota</taxon>
        <taxon>Mollicutes</taxon>
        <taxon>Acholeplasmatales</taxon>
        <taxon>Acholeplasmataceae</taxon>
        <taxon>Candidatus Phytoplasma</taxon>
        <taxon>16SrXI (Rice yellow dwarf group)</taxon>
    </lineage>
</organism>
<dbReference type="Proteomes" id="UP001210120">
    <property type="component" value="Chromosome"/>
</dbReference>
<protein>
    <submittedName>
        <fullName evidence="4">AAA family ATPase</fullName>
    </submittedName>
</protein>
<sequence>MEKYENKQKIVTILKILVITALITLNIYVIYNNIELNKINNSKIKDKHIEKEIKEKIKSLIKNGDNIEIYQEIDQEQIEKIIDHPIIKKSIEDKVSKEIKFLNPKIEQENNKNNGNIDDIKEKLDKEQQLLYNDKNHNTKFFPKNKSNFIPYEKIIGMDKEKEALEEFLDYLQNPENYSDEKLGYVENPKGVILYGCPGTGKTLLARSLSLKAGDQVSFYEIASPEFSCSLVGESPEKVRNLFKDVRNNNKKNNIKASIIFIDECEEIFKNLSNMGENSNKDLGNIVNQFKIELTSTENDPKKPIFIIGATNYFEQIDEAIKSRLDYHIEVKTLNKKDRVFFLENRIKHRKNNFEKNALKYLLEDINNEIDKYPEVKRSNRVLDQLLNSIMRNAAKDKRNIAQKKDIKKAFENIYNSSKN</sequence>
<evidence type="ECO:0000256" key="1">
    <source>
        <dbReference type="RuleBase" id="RU003651"/>
    </source>
</evidence>
<gene>
    <name evidence="4" type="ORF">O7R10_00080</name>
</gene>
<evidence type="ECO:0000256" key="2">
    <source>
        <dbReference type="SAM" id="Phobius"/>
    </source>
</evidence>
<dbReference type="EMBL" id="CP115156">
    <property type="protein sequence ID" value="WBL31456.1"/>
    <property type="molecule type" value="Genomic_DNA"/>
</dbReference>
<dbReference type="SUPFAM" id="SSF52540">
    <property type="entry name" value="P-loop containing nucleoside triphosphate hydrolases"/>
    <property type="match status" value="1"/>
</dbReference>
<dbReference type="InterPro" id="IPR003593">
    <property type="entry name" value="AAA+_ATPase"/>
</dbReference>
<keyword evidence="2" id="KW-0472">Membrane</keyword>
<dbReference type="SMART" id="SM00382">
    <property type="entry name" value="AAA"/>
    <property type="match status" value="1"/>
</dbReference>
<name>A0ABY7M161_9MOLU</name>
<comment type="similarity">
    <text evidence="1">Belongs to the AAA ATPase family.</text>
</comment>
<keyword evidence="5" id="KW-1185">Reference proteome</keyword>
<dbReference type="InterPro" id="IPR003959">
    <property type="entry name" value="ATPase_AAA_core"/>
</dbReference>
<feature type="transmembrane region" description="Helical" evidence="2">
    <location>
        <begin position="12"/>
        <end position="31"/>
    </location>
</feature>
<evidence type="ECO:0000313" key="4">
    <source>
        <dbReference type="EMBL" id="WBL31456.1"/>
    </source>
</evidence>
<keyword evidence="2" id="KW-0812">Transmembrane</keyword>
<dbReference type="Gene3D" id="3.40.50.300">
    <property type="entry name" value="P-loop containing nucleotide triphosphate hydrolases"/>
    <property type="match status" value="1"/>
</dbReference>
<keyword evidence="2" id="KW-1133">Transmembrane helix</keyword>
<dbReference type="PANTHER" id="PTHR23076:SF97">
    <property type="entry name" value="ATP-DEPENDENT ZINC METALLOPROTEASE YME1L1"/>
    <property type="match status" value="1"/>
</dbReference>
<evidence type="ECO:0000313" key="5">
    <source>
        <dbReference type="Proteomes" id="UP001210120"/>
    </source>
</evidence>
<dbReference type="InterPro" id="IPR027417">
    <property type="entry name" value="P-loop_NTPase"/>
</dbReference>
<evidence type="ECO:0000259" key="3">
    <source>
        <dbReference type="SMART" id="SM00382"/>
    </source>
</evidence>
<proteinExistence type="inferred from homology"/>
<dbReference type="Pfam" id="PF00004">
    <property type="entry name" value="AAA"/>
    <property type="match status" value="1"/>
</dbReference>
<accession>A0ABY7M161</accession>
<feature type="domain" description="AAA+ ATPase" evidence="3">
    <location>
        <begin position="188"/>
        <end position="335"/>
    </location>
</feature>
<keyword evidence="1" id="KW-0547">Nucleotide-binding</keyword>
<keyword evidence="1" id="KW-0067">ATP-binding</keyword>